<evidence type="ECO:0000256" key="1">
    <source>
        <dbReference type="ARBA" id="ARBA00004275"/>
    </source>
</evidence>
<reference evidence="4" key="3">
    <citation type="submission" date="2023-12" db="EMBL/GenBank/DDBJ databases">
        <authorList>
            <person name="Sun Q."/>
            <person name="Inoue M."/>
        </authorList>
    </citation>
    <scope>NUCLEOTIDE SEQUENCE</scope>
    <source>
        <strain evidence="4">JCM 10667</strain>
    </source>
</reference>
<dbReference type="GO" id="GO:0004165">
    <property type="term" value="F:delta(3)-delta(2)-enoyl-CoA isomerase activity"/>
    <property type="evidence" value="ECO:0007669"/>
    <property type="project" value="UniProtKB-ARBA"/>
</dbReference>
<evidence type="ECO:0000313" key="6">
    <source>
        <dbReference type="Proteomes" id="UP000549343"/>
    </source>
</evidence>
<reference evidence="4 7" key="1">
    <citation type="journal article" date="2019" name="Int. J. Syst. Evol. Microbiol.">
        <title>The Global Catalogue of Microorganisms (GCM) 10K type strain sequencing project: providing services to taxonomists for standard genome sequencing and annotation.</title>
        <authorList>
            <consortium name="The Broad Institute Genomics Platform"/>
            <consortium name="The Broad Institute Genome Sequencing Center for Infectious Disease"/>
            <person name="Wu L."/>
            <person name="Ma J."/>
        </authorList>
    </citation>
    <scope>NUCLEOTIDE SEQUENCE [LARGE SCALE GENOMIC DNA]</scope>
    <source>
        <strain evidence="4 7">JCM 10667</strain>
    </source>
</reference>
<comment type="subcellular location">
    <subcellularLocation>
        <location evidence="1">Peroxisome</location>
    </subcellularLocation>
</comment>
<keyword evidence="7" id="KW-1185">Reference proteome</keyword>
<sequence>MSTVVTERDGRVLVARLNRPDVLNAFDPEMTDRLARVVDEAESDPGVHVLTITGTGRAFSAGHDLSAPPDPGREFGTAAMFKKLTLFPKPLVLAINGLAVGLGVTLTSFADVAVIADDARLRCPFVGMGLTAEAGSTYQLTRLLGPQRAAWFLMSGAWLSARESVEAGLAMECVPGGRVLDRAREMAGVLAAQPLNPLMETKRLLNAPHREALIASIRAENEAVMRLREAPAYREAVNAFRARREPDFSEANLARYSTEDEDR</sequence>
<evidence type="ECO:0000313" key="5">
    <source>
        <dbReference type="EMBL" id="MBB4774720.1"/>
    </source>
</evidence>
<name>A0A7W7ICX4_9ACTN</name>
<evidence type="ECO:0000313" key="4">
    <source>
        <dbReference type="EMBL" id="GAA0565500.1"/>
    </source>
</evidence>
<gene>
    <name evidence="5" type="ORF">F4557_003138</name>
    <name evidence="4" type="ORF">GCM10009546_29650</name>
</gene>
<dbReference type="CDD" id="cd06558">
    <property type="entry name" value="crotonase-like"/>
    <property type="match status" value="1"/>
</dbReference>
<dbReference type="EMBL" id="JACHMV010000001">
    <property type="protein sequence ID" value="MBB4774720.1"/>
    <property type="molecule type" value="Genomic_DNA"/>
</dbReference>
<keyword evidence="3" id="KW-0413">Isomerase</keyword>
<dbReference type="Proteomes" id="UP000549343">
    <property type="component" value="Unassembled WGS sequence"/>
</dbReference>
<dbReference type="RefSeq" id="WP_184883556.1">
    <property type="nucleotide sequence ID" value="NZ_BAAAHD010000025.1"/>
</dbReference>
<dbReference type="InterPro" id="IPR001753">
    <property type="entry name" value="Enoyl-CoA_hydra/iso"/>
</dbReference>
<dbReference type="AlphaFoldDB" id="A0A7W7ICX4"/>
<dbReference type="InterPro" id="IPR029045">
    <property type="entry name" value="ClpP/crotonase-like_dom_sf"/>
</dbReference>
<dbReference type="Proteomes" id="UP001501427">
    <property type="component" value="Unassembled WGS sequence"/>
</dbReference>
<dbReference type="Gene3D" id="3.90.226.10">
    <property type="entry name" value="2-enoyl-CoA Hydratase, Chain A, domain 1"/>
    <property type="match status" value="1"/>
</dbReference>
<reference evidence="5 6" key="2">
    <citation type="submission" date="2020-08" db="EMBL/GenBank/DDBJ databases">
        <title>Sequencing the genomes of 1000 actinobacteria strains.</title>
        <authorList>
            <person name="Klenk H.-P."/>
        </authorList>
    </citation>
    <scope>NUCLEOTIDE SEQUENCE [LARGE SCALE GENOMIC DNA]</scope>
    <source>
        <strain evidence="5 6">DSM 44772</strain>
    </source>
</reference>
<evidence type="ECO:0000313" key="7">
    <source>
        <dbReference type="Proteomes" id="UP001501427"/>
    </source>
</evidence>
<dbReference type="Pfam" id="PF00378">
    <property type="entry name" value="ECH_1"/>
    <property type="match status" value="1"/>
</dbReference>
<keyword evidence="2" id="KW-0576">Peroxisome</keyword>
<protein>
    <submittedName>
        <fullName evidence="5">Enoyl-CoA hydratase/carnithine racemase</fullName>
    </submittedName>
    <submittedName>
        <fullName evidence="4">Enoyl-CoA hydratase/isomerase family protein</fullName>
    </submittedName>
</protein>
<comment type="caution">
    <text evidence="5">The sequence shown here is derived from an EMBL/GenBank/DDBJ whole genome shotgun (WGS) entry which is preliminary data.</text>
</comment>
<dbReference type="SUPFAM" id="SSF52096">
    <property type="entry name" value="ClpP/crotonase"/>
    <property type="match status" value="1"/>
</dbReference>
<proteinExistence type="predicted"/>
<dbReference type="PANTHER" id="PTHR43684">
    <property type="match status" value="1"/>
</dbReference>
<dbReference type="PANTHER" id="PTHR43684:SF1">
    <property type="entry name" value="ENOYL-COA DELTA ISOMERASE 2"/>
    <property type="match status" value="1"/>
</dbReference>
<dbReference type="InterPro" id="IPR051053">
    <property type="entry name" value="ECH/Chromodomain_protein"/>
</dbReference>
<organism evidence="5 6">
    <name type="scientific">Actinomadura livida</name>
    <dbReference type="NCBI Taxonomy" id="79909"/>
    <lineage>
        <taxon>Bacteria</taxon>
        <taxon>Bacillati</taxon>
        <taxon>Actinomycetota</taxon>
        <taxon>Actinomycetes</taxon>
        <taxon>Streptosporangiales</taxon>
        <taxon>Thermomonosporaceae</taxon>
        <taxon>Actinomadura</taxon>
    </lineage>
</organism>
<evidence type="ECO:0000256" key="2">
    <source>
        <dbReference type="ARBA" id="ARBA00023140"/>
    </source>
</evidence>
<dbReference type="EMBL" id="BAAAHD010000025">
    <property type="protein sequence ID" value="GAA0565500.1"/>
    <property type="molecule type" value="Genomic_DNA"/>
</dbReference>
<evidence type="ECO:0000256" key="3">
    <source>
        <dbReference type="ARBA" id="ARBA00023235"/>
    </source>
</evidence>
<accession>A0A7W7ICX4</accession>